<evidence type="ECO:0000313" key="2">
    <source>
        <dbReference type="EMBL" id="CQD16664.1"/>
    </source>
</evidence>
<organism evidence="2 3">
    <name type="scientific">Mycobacterium europaeum</name>
    <dbReference type="NCBI Taxonomy" id="761804"/>
    <lineage>
        <taxon>Bacteria</taxon>
        <taxon>Bacillati</taxon>
        <taxon>Actinomycetota</taxon>
        <taxon>Actinomycetes</taxon>
        <taxon>Mycobacteriales</taxon>
        <taxon>Mycobacteriaceae</taxon>
        <taxon>Mycobacterium</taxon>
        <taxon>Mycobacterium simiae complex</taxon>
    </lineage>
</organism>
<gene>
    <name evidence="2" type="ORF">BN000_03539</name>
</gene>
<dbReference type="EMBL" id="CTEC01000002">
    <property type="protein sequence ID" value="CQD16664.1"/>
    <property type="molecule type" value="Genomic_DNA"/>
</dbReference>
<name>A0A0U1DHH5_9MYCO</name>
<keyword evidence="3" id="KW-1185">Reference proteome</keyword>
<dbReference type="Proteomes" id="UP000199601">
    <property type="component" value="Unassembled WGS sequence"/>
</dbReference>
<evidence type="ECO:0000256" key="1">
    <source>
        <dbReference type="SAM" id="MobiDB-lite"/>
    </source>
</evidence>
<dbReference type="AlphaFoldDB" id="A0A0U1DHH5"/>
<accession>A0A0U1DHH5</accession>
<feature type="region of interest" description="Disordered" evidence="1">
    <location>
        <begin position="1"/>
        <end position="22"/>
    </location>
</feature>
<protein>
    <submittedName>
        <fullName evidence="2">Oxidoreductase, FAD-linked</fullName>
    </submittedName>
</protein>
<dbReference type="RefSeq" id="WP_090422093.1">
    <property type="nucleotide sequence ID" value="NZ_CTEC01000002.1"/>
</dbReference>
<evidence type="ECO:0000313" key="3">
    <source>
        <dbReference type="Proteomes" id="UP000199601"/>
    </source>
</evidence>
<sequence>MSEVSGNDRIDDVSPGDIIAVDRGSGERPYKVVFKDPTDGGYLLTFQDDDGETFQLDLAAGTTVRRSLASKWESAQSPTPHAEA</sequence>
<feature type="compositionally biased region" description="Basic and acidic residues" evidence="1">
    <location>
        <begin position="1"/>
        <end position="12"/>
    </location>
</feature>
<proteinExistence type="predicted"/>
<reference evidence="3" key="1">
    <citation type="submission" date="2015-03" db="EMBL/GenBank/DDBJ databases">
        <authorList>
            <person name="Urmite Genomes"/>
        </authorList>
    </citation>
    <scope>NUCLEOTIDE SEQUENCE [LARGE SCALE GENOMIC DNA]</scope>
    <source>
        <strain evidence="3">CSUR P1344</strain>
    </source>
</reference>